<evidence type="ECO:0000256" key="3">
    <source>
        <dbReference type="ARBA" id="ARBA00022801"/>
    </source>
</evidence>
<dbReference type="GO" id="GO:0006508">
    <property type="term" value="P:proteolysis"/>
    <property type="evidence" value="ECO:0007669"/>
    <property type="project" value="UniProtKB-KW"/>
</dbReference>
<keyword evidence="1" id="KW-0645">Protease</keyword>
<dbReference type="Proteomes" id="UP000677918">
    <property type="component" value="Unassembled WGS sequence"/>
</dbReference>
<dbReference type="NCBIfam" id="NF005914">
    <property type="entry name" value="PRK07907.1"/>
    <property type="match status" value="1"/>
</dbReference>
<dbReference type="InterPro" id="IPR002933">
    <property type="entry name" value="Peptidase_M20"/>
</dbReference>
<feature type="domain" description="Peptidase M20 dimerisation" evidence="4">
    <location>
        <begin position="195"/>
        <end position="354"/>
    </location>
</feature>
<dbReference type="SUPFAM" id="SSF53187">
    <property type="entry name" value="Zn-dependent exopeptidases"/>
    <property type="match status" value="1"/>
</dbReference>
<dbReference type="EMBL" id="BOVK01000012">
    <property type="protein sequence ID" value="GIQ68093.1"/>
    <property type="molecule type" value="Genomic_DNA"/>
</dbReference>
<keyword evidence="3" id="KW-0378">Hydrolase</keyword>
<accession>A0A8J4H3P6</accession>
<sequence length="457" mass="49875">MNAAVESYVRAEWERYVEELAALLRIPSVSVGTEHRDSIQKAADWLADRLRKAGMEHVEVIETEGNPIVYADWLHAPGKPTVLVYGHYDVQPAEAADGWDTDPFEPVVRDGNIYARGATDDKGQLIIHVNAVEALLQAEGALPVNVKFCIEGEEEISSPSLPGFLEQHADRLHADVIVISDGPMIAHGTPSICTSLRGLAGMEVRVKGPAQDLHSGLYGGGVQNPIHALTHLLASLHAKDGKVAVEGFYNGVQDLTAEEREQLRCLPSDEEQIQRELKVPALYGEEGYTFLERTTARPTLEVVSVTGGFQGSGLKPAIPTGATTKIACRLVGQQDPDAVMDAIERHLQQHCPPGVTVELIRQHGGRPYQVSADHPYLRAAAEAYGAAFGKEPVYTRSGGSIPIVEVFNRVLGVPVVMMEFGLPDENLHGPNEHFHLENLEKGMLTACRYLHRLAEEK</sequence>
<evidence type="ECO:0000259" key="4">
    <source>
        <dbReference type="Pfam" id="PF07687"/>
    </source>
</evidence>
<dbReference type="Gene3D" id="3.30.70.360">
    <property type="match status" value="1"/>
</dbReference>
<dbReference type="Gene3D" id="3.40.630.10">
    <property type="entry name" value="Zn peptidases"/>
    <property type="match status" value="1"/>
</dbReference>
<dbReference type="Pfam" id="PF01546">
    <property type="entry name" value="Peptidase_M20"/>
    <property type="match status" value="1"/>
</dbReference>
<keyword evidence="6" id="KW-1185">Reference proteome</keyword>
<dbReference type="InterPro" id="IPR011650">
    <property type="entry name" value="Peptidase_M20_dimer"/>
</dbReference>
<dbReference type="GO" id="GO:0046872">
    <property type="term" value="F:metal ion binding"/>
    <property type="evidence" value="ECO:0007669"/>
    <property type="project" value="UniProtKB-KW"/>
</dbReference>
<comment type="caution">
    <text evidence="5">The sequence shown here is derived from an EMBL/GenBank/DDBJ whole genome shotgun (WGS) entry which is preliminary data.</text>
</comment>
<dbReference type="GO" id="GO:0008233">
    <property type="term" value="F:peptidase activity"/>
    <property type="evidence" value="ECO:0007669"/>
    <property type="project" value="UniProtKB-KW"/>
</dbReference>
<evidence type="ECO:0000313" key="6">
    <source>
        <dbReference type="Proteomes" id="UP000677918"/>
    </source>
</evidence>
<gene>
    <name evidence="5" type="ORF">XYCOK13_09170</name>
</gene>
<dbReference type="InterPro" id="IPR051458">
    <property type="entry name" value="Cyt/Met_Dipeptidase"/>
</dbReference>
<dbReference type="RefSeq" id="WP_213410712.1">
    <property type="nucleotide sequence ID" value="NZ_BOVK01000012.1"/>
</dbReference>
<keyword evidence="2" id="KW-0479">Metal-binding</keyword>
<evidence type="ECO:0000256" key="1">
    <source>
        <dbReference type="ARBA" id="ARBA00022670"/>
    </source>
</evidence>
<dbReference type="NCBIfam" id="NF006579">
    <property type="entry name" value="PRK09104.1"/>
    <property type="match status" value="1"/>
</dbReference>
<evidence type="ECO:0000313" key="5">
    <source>
        <dbReference type="EMBL" id="GIQ68093.1"/>
    </source>
</evidence>
<dbReference type="NCBIfam" id="NF006053">
    <property type="entry name" value="PRK08201.1"/>
    <property type="match status" value="1"/>
</dbReference>
<proteinExistence type="predicted"/>
<organism evidence="5 6">
    <name type="scientific">Xylanibacillus composti</name>
    <dbReference type="NCBI Taxonomy" id="1572762"/>
    <lineage>
        <taxon>Bacteria</taxon>
        <taxon>Bacillati</taxon>
        <taxon>Bacillota</taxon>
        <taxon>Bacilli</taxon>
        <taxon>Bacillales</taxon>
        <taxon>Paenibacillaceae</taxon>
        <taxon>Xylanibacillus</taxon>
    </lineage>
</organism>
<name>A0A8J4H3P6_9BACL</name>
<dbReference type="AlphaFoldDB" id="A0A8J4H3P6"/>
<protein>
    <submittedName>
        <fullName evidence="5">Peptidase M20</fullName>
    </submittedName>
</protein>
<reference evidence="5" key="1">
    <citation type="submission" date="2021-04" db="EMBL/GenBank/DDBJ databases">
        <title>Draft genome sequence of Xylanibacillus composti strain K13.</title>
        <authorList>
            <person name="Uke A."/>
            <person name="Chhe C."/>
            <person name="Baramee S."/>
            <person name="Kosugi A."/>
        </authorList>
    </citation>
    <scope>NUCLEOTIDE SEQUENCE</scope>
    <source>
        <strain evidence="5">K13</strain>
    </source>
</reference>
<evidence type="ECO:0000256" key="2">
    <source>
        <dbReference type="ARBA" id="ARBA00022723"/>
    </source>
</evidence>
<dbReference type="PANTHER" id="PTHR43270">
    <property type="entry name" value="BETA-ALA-HIS DIPEPTIDASE"/>
    <property type="match status" value="1"/>
</dbReference>
<dbReference type="Pfam" id="PF07687">
    <property type="entry name" value="M20_dimer"/>
    <property type="match status" value="1"/>
</dbReference>
<dbReference type="PANTHER" id="PTHR43270:SF12">
    <property type="entry name" value="SUCCINYL-DIAMINOPIMELATE DESUCCINYLASE"/>
    <property type="match status" value="1"/>
</dbReference>